<evidence type="ECO:0000259" key="1">
    <source>
        <dbReference type="Pfam" id="PF13276"/>
    </source>
</evidence>
<dbReference type="Proteomes" id="UP001519291">
    <property type="component" value="Unassembled WGS sequence"/>
</dbReference>
<dbReference type="InterPro" id="IPR050900">
    <property type="entry name" value="Transposase_IS3/IS150/IS904"/>
</dbReference>
<evidence type="ECO:0000313" key="2">
    <source>
        <dbReference type="EMBL" id="MBP2400766.1"/>
    </source>
</evidence>
<reference evidence="2 3" key="1">
    <citation type="submission" date="2021-03" db="EMBL/GenBank/DDBJ databases">
        <title>Sequencing the genomes of 1000 actinobacteria strains.</title>
        <authorList>
            <person name="Klenk H.-P."/>
        </authorList>
    </citation>
    <scope>NUCLEOTIDE SEQUENCE [LARGE SCALE GENOMIC DNA]</scope>
    <source>
        <strain evidence="2 3">DSM 41480</strain>
    </source>
</reference>
<name>A0ABS4XW81_9ACTN</name>
<dbReference type="PANTHER" id="PTHR46889">
    <property type="entry name" value="TRANSPOSASE INSF FOR INSERTION SEQUENCE IS3B-RELATED"/>
    <property type="match status" value="1"/>
</dbReference>
<dbReference type="PANTHER" id="PTHR46889:SF4">
    <property type="entry name" value="TRANSPOSASE INSO FOR INSERTION SEQUENCE ELEMENT IS911B-RELATED"/>
    <property type="match status" value="1"/>
</dbReference>
<dbReference type="InterPro" id="IPR025948">
    <property type="entry name" value="HTH-like_dom"/>
</dbReference>
<keyword evidence="3" id="KW-1185">Reference proteome</keyword>
<organism evidence="2 3">
    <name type="scientific">Streptomyces syringium</name>
    <dbReference type="NCBI Taxonomy" id="76729"/>
    <lineage>
        <taxon>Bacteria</taxon>
        <taxon>Bacillati</taxon>
        <taxon>Actinomycetota</taxon>
        <taxon>Actinomycetes</taxon>
        <taxon>Kitasatosporales</taxon>
        <taxon>Streptomycetaceae</taxon>
        <taxon>Streptomyces</taxon>
    </lineage>
</organism>
<gene>
    <name evidence="2" type="ORF">JO379_000235</name>
</gene>
<sequence>MRRVHAELRGFGHTVNRKRVERLMRLHRIEGRHLRRRKRTTVPDRLAPPAPDLVQRAFTAGQLNEKWCGDITYVQVGGSWLYLA</sequence>
<feature type="domain" description="HTH-like" evidence="1">
    <location>
        <begin position="2"/>
        <end position="37"/>
    </location>
</feature>
<dbReference type="EMBL" id="JAGIOH010000001">
    <property type="protein sequence ID" value="MBP2400766.1"/>
    <property type="molecule type" value="Genomic_DNA"/>
</dbReference>
<comment type="caution">
    <text evidence="2">The sequence shown here is derived from an EMBL/GenBank/DDBJ whole genome shotgun (WGS) entry which is preliminary data.</text>
</comment>
<proteinExistence type="predicted"/>
<dbReference type="Pfam" id="PF13276">
    <property type="entry name" value="HTH_21"/>
    <property type="match status" value="1"/>
</dbReference>
<protein>
    <submittedName>
        <fullName evidence="2">Transposase InsO family protein</fullName>
    </submittedName>
</protein>
<accession>A0ABS4XW81</accession>
<evidence type="ECO:0000313" key="3">
    <source>
        <dbReference type="Proteomes" id="UP001519291"/>
    </source>
</evidence>